<dbReference type="AlphaFoldDB" id="F6G4R9"/>
<dbReference type="GO" id="GO:0005254">
    <property type="term" value="F:chloride channel activity"/>
    <property type="evidence" value="ECO:0007669"/>
    <property type="project" value="InterPro"/>
</dbReference>
<feature type="transmembrane region" description="Helical" evidence="9">
    <location>
        <begin position="128"/>
        <end position="146"/>
    </location>
</feature>
<name>F6G4R9_RALS8</name>
<feature type="transmembrane region" description="Helical" evidence="9">
    <location>
        <begin position="297"/>
        <end position="328"/>
    </location>
</feature>
<evidence type="ECO:0000256" key="7">
    <source>
        <dbReference type="ARBA" id="ARBA00023136"/>
    </source>
</evidence>
<keyword evidence="3" id="KW-1003">Cell membrane</keyword>
<evidence type="ECO:0000256" key="2">
    <source>
        <dbReference type="ARBA" id="ARBA00022448"/>
    </source>
</evidence>
<evidence type="ECO:0000256" key="9">
    <source>
        <dbReference type="SAM" id="Phobius"/>
    </source>
</evidence>
<accession>F6G4R9</accession>
<dbReference type="PANTHER" id="PTHR33281:SF19">
    <property type="entry name" value="VOLTAGE-DEPENDENT ANION CHANNEL-FORMING PROTEIN YNEE"/>
    <property type="match status" value="1"/>
</dbReference>
<keyword evidence="4 9" id="KW-0812">Transmembrane</keyword>
<dbReference type="EMBL" id="CP002819">
    <property type="protein sequence ID" value="AEG67328.1"/>
    <property type="molecule type" value="Genomic_DNA"/>
</dbReference>
<dbReference type="HOGENOM" id="CLU_029790_4_2_4"/>
<dbReference type="Pfam" id="PF25539">
    <property type="entry name" value="Bestrophin_2"/>
    <property type="match status" value="1"/>
</dbReference>
<dbReference type="InterPro" id="IPR044669">
    <property type="entry name" value="YneE/VCCN1/2-like"/>
</dbReference>
<dbReference type="PATRIC" id="fig|1031711.3.peg.22"/>
<reference evidence="10 11" key="1">
    <citation type="journal article" date="2011" name="J. Bacteriol.">
        <title>Complete genome sequence of the plant pathogen Ralstonia solanacearum strain Po82.</title>
        <authorList>
            <person name="Xu J."/>
            <person name="Zheng H.J."/>
            <person name="Liu L."/>
            <person name="Pan Z.C."/>
            <person name="Prior P."/>
            <person name="Tang B."/>
            <person name="Xu J.S."/>
            <person name="Zhang H."/>
            <person name="Tian Q."/>
            <person name="Zhang L.Q."/>
            <person name="Feng J."/>
        </authorList>
    </citation>
    <scope>NUCLEOTIDE SEQUENCE [LARGE SCALE GENOMIC DNA]</scope>
    <source>
        <strain evidence="10 11">Po82</strain>
    </source>
</reference>
<evidence type="ECO:0000256" key="5">
    <source>
        <dbReference type="ARBA" id="ARBA00022989"/>
    </source>
</evidence>
<evidence type="ECO:0000313" key="11">
    <source>
        <dbReference type="Proteomes" id="UP000007953"/>
    </source>
</evidence>
<dbReference type="GO" id="GO:0005886">
    <property type="term" value="C:plasma membrane"/>
    <property type="evidence" value="ECO:0007669"/>
    <property type="project" value="UniProtKB-SubCell"/>
</dbReference>
<dbReference type="PANTHER" id="PTHR33281">
    <property type="entry name" value="UPF0187 PROTEIN YNEE"/>
    <property type="match status" value="1"/>
</dbReference>
<keyword evidence="6" id="KW-0406">Ion transport</keyword>
<evidence type="ECO:0000256" key="3">
    <source>
        <dbReference type="ARBA" id="ARBA00022475"/>
    </source>
</evidence>
<evidence type="ECO:0000256" key="1">
    <source>
        <dbReference type="ARBA" id="ARBA00004651"/>
    </source>
</evidence>
<evidence type="ECO:0000256" key="8">
    <source>
        <dbReference type="ARBA" id="ARBA00034708"/>
    </source>
</evidence>
<keyword evidence="2" id="KW-0813">Transport</keyword>
<evidence type="ECO:0000313" key="10">
    <source>
        <dbReference type="EMBL" id="AEG67328.1"/>
    </source>
</evidence>
<keyword evidence="5 9" id="KW-1133">Transmembrane helix</keyword>
<dbReference type="eggNOG" id="COG3781">
    <property type="taxonomic scope" value="Bacteria"/>
</dbReference>
<comment type="subcellular location">
    <subcellularLocation>
        <location evidence="1">Cell membrane</location>
        <topology evidence="1">Multi-pass membrane protein</topology>
    </subcellularLocation>
</comment>
<protein>
    <recommendedName>
        <fullName evidence="12">Bestrophin</fullName>
    </recommendedName>
</protein>
<comment type="similarity">
    <text evidence="8">Belongs to the anion channel-forming bestrophin (TC 1.A.46) family.</text>
</comment>
<proteinExistence type="inferred from homology"/>
<feature type="transmembrane region" description="Helical" evidence="9">
    <location>
        <begin position="100"/>
        <end position="122"/>
    </location>
</feature>
<keyword evidence="7 9" id="KW-0472">Membrane</keyword>
<dbReference type="Proteomes" id="UP000007953">
    <property type="component" value="Chromosome"/>
</dbReference>
<evidence type="ECO:0000256" key="6">
    <source>
        <dbReference type="ARBA" id="ARBA00023065"/>
    </source>
</evidence>
<gene>
    <name evidence="10" type="ordered locus">RSPO_c00024</name>
</gene>
<evidence type="ECO:0008006" key="12">
    <source>
        <dbReference type="Google" id="ProtNLM"/>
    </source>
</evidence>
<evidence type="ECO:0000256" key="4">
    <source>
        <dbReference type="ARBA" id="ARBA00022692"/>
    </source>
</evidence>
<sequence>MHGWTIRCDLVAPCFRHLWPCTVAAAEPSGTSIAHGAPCTTRPSDKRCHGACPASAAAPTNPVCHNGPTSCFVPRAMVVRPHLHWFRMLLAWRGSVLPQLLPRLFLIFCISLVALAVHAHLFPITVNLSTTPFSLIGIALAVFLGFRNNASYDRYWEARKLWGQLLNDARSLTRQALTLSRAPMAAADVRAFVQVLGALPHALRHQLRRTDPHDDLSTRLPAPLFERVMASRYRPATLMLWLGEWVQQRSREGALDAWAVLAFDRNLNELSNVIGGCERIASTPLPFAYSVMIHRTVYFFCAALPFGLVESIGVFTPVFSVFVAYTFMAHEAIAAQIEEPFGTEDNDLALNAMSAMIEGAVREMSGEPIPEPGTAAAQVCILD</sequence>
<dbReference type="KEGG" id="rsn:RSPO_c00024"/>
<organism evidence="10 11">
    <name type="scientific">Ralstonia solanacearum (strain Po82)</name>
    <dbReference type="NCBI Taxonomy" id="1031711"/>
    <lineage>
        <taxon>Bacteria</taxon>
        <taxon>Pseudomonadati</taxon>
        <taxon>Pseudomonadota</taxon>
        <taxon>Betaproteobacteria</taxon>
        <taxon>Burkholderiales</taxon>
        <taxon>Burkholderiaceae</taxon>
        <taxon>Ralstonia</taxon>
        <taxon>Ralstonia solanacearum species complex</taxon>
    </lineage>
</organism>